<sequence length="53" mass="5813">MGFDVVGLDAEKYQMGNAKFGEAVCKPPASKQGGSMTLKRRAGWEDVEWGFKC</sequence>
<proteinExistence type="predicted"/>
<accession>A0A136IRR4</accession>
<dbReference type="Proteomes" id="UP000070501">
    <property type="component" value="Unassembled WGS sequence"/>
</dbReference>
<dbReference type="EMBL" id="KQ964262">
    <property type="protein sequence ID" value="KXJ87528.1"/>
    <property type="molecule type" value="Genomic_DNA"/>
</dbReference>
<dbReference type="InParanoid" id="A0A136IRR4"/>
<protein>
    <submittedName>
        <fullName evidence="1">Uncharacterized protein</fullName>
    </submittedName>
</protein>
<evidence type="ECO:0000313" key="2">
    <source>
        <dbReference type="Proteomes" id="UP000070501"/>
    </source>
</evidence>
<reference evidence="2" key="1">
    <citation type="submission" date="2016-02" db="EMBL/GenBank/DDBJ databases">
        <title>Draft genome sequence of Microdochium bolleyi, a fungal endophyte of beachgrass.</title>
        <authorList>
            <consortium name="DOE Joint Genome Institute"/>
            <person name="David A.S."/>
            <person name="May G."/>
            <person name="Haridas S."/>
            <person name="Lim J."/>
            <person name="Wang M."/>
            <person name="Labutti K."/>
            <person name="Lipzen A."/>
            <person name="Barry K."/>
            <person name="Grigoriev I.V."/>
        </authorList>
    </citation>
    <scope>NUCLEOTIDE SEQUENCE [LARGE SCALE GENOMIC DNA]</scope>
    <source>
        <strain evidence="2">J235TASD1</strain>
    </source>
</reference>
<name>A0A136IRR4_9PEZI</name>
<organism evidence="1 2">
    <name type="scientific">Microdochium bolleyi</name>
    <dbReference type="NCBI Taxonomy" id="196109"/>
    <lineage>
        <taxon>Eukaryota</taxon>
        <taxon>Fungi</taxon>
        <taxon>Dikarya</taxon>
        <taxon>Ascomycota</taxon>
        <taxon>Pezizomycotina</taxon>
        <taxon>Sordariomycetes</taxon>
        <taxon>Xylariomycetidae</taxon>
        <taxon>Xylariales</taxon>
        <taxon>Microdochiaceae</taxon>
        <taxon>Microdochium</taxon>
    </lineage>
</organism>
<keyword evidence="2" id="KW-1185">Reference proteome</keyword>
<evidence type="ECO:0000313" key="1">
    <source>
        <dbReference type="EMBL" id="KXJ87528.1"/>
    </source>
</evidence>
<dbReference type="AlphaFoldDB" id="A0A136IRR4"/>
<gene>
    <name evidence="1" type="ORF">Micbo1qcDRAFT_167525</name>
</gene>